<dbReference type="EMBL" id="JWZX01002239">
    <property type="protein sequence ID" value="KOO30381.1"/>
    <property type="molecule type" value="Genomic_DNA"/>
</dbReference>
<name>A0A0M0JUL5_9EUKA</name>
<comment type="caution">
    <text evidence="2">The sequence shown here is derived from an EMBL/GenBank/DDBJ whole genome shotgun (WGS) entry which is preliminary data.</text>
</comment>
<feature type="region of interest" description="Disordered" evidence="1">
    <location>
        <begin position="1"/>
        <end position="56"/>
    </location>
</feature>
<reference evidence="3" key="1">
    <citation type="journal article" date="2015" name="PLoS Genet.">
        <title>Genome Sequence and Transcriptome Analyses of Chrysochromulina tobin: Metabolic Tools for Enhanced Algal Fitness in the Prominent Order Prymnesiales (Haptophyceae).</title>
        <authorList>
            <person name="Hovde B.T."/>
            <person name="Deodato C.R."/>
            <person name="Hunsperger H.M."/>
            <person name="Ryken S.A."/>
            <person name="Yost W."/>
            <person name="Jha R.K."/>
            <person name="Patterson J."/>
            <person name="Monnat R.J. Jr."/>
            <person name="Barlow S.B."/>
            <person name="Starkenburg S.R."/>
            <person name="Cattolico R.A."/>
        </authorList>
    </citation>
    <scope>NUCLEOTIDE SEQUENCE</scope>
    <source>
        <strain evidence="3">CCMP291</strain>
    </source>
</reference>
<dbReference type="AlphaFoldDB" id="A0A0M0JUL5"/>
<evidence type="ECO:0000313" key="2">
    <source>
        <dbReference type="EMBL" id="KOO30381.1"/>
    </source>
</evidence>
<feature type="region of interest" description="Disordered" evidence="1">
    <location>
        <begin position="125"/>
        <end position="145"/>
    </location>
</feature>
<protein>
    <submittedName>
        <fullName evidence="2">Uncharacterized protein</fullName>
    </submittedName>
</protein>
<gene>
    <name evidence="2" type="ORF">Ctob_004434</name>
</gene>
<feature type="compositionally biased region" description="Low complexity" evidence="1">
    <location>
        <begin position="135"/>
        <end position="145"/>
    </location>
</feature>
<keyword evidence="3" id="KW-1185">Reference proteome</keyword>
<evidence type="ECO:0000313" key="3">
    <source>
        <dbReference type="Proteomes" id="UP000037460"/>
    </source>
</evidence>
<proteinExistence type="predicted"/>
<accession>A0A0M0JUL5</accession>
<organism evidence="2 3">
    <name type="scientific">Chrysochromulina tobinii</name>
    <dbReference type="NCBI Taxonomy" id="1460289"/>
    <lineage>
        <taxon>Eukaryota</taxon>
        <taxon>Haptista</taxon>
        <taxon>Haptophyta</taxon>
        <taxon>Prymnesiophyceae</taxon>
        <taxon>Prymnesiales</taxon>
        <taxon>Chrysochromulinaceae</taxon>
        <taxon>Chrysochromulina</taxon>
    </lineage>
</organism>
<evidence type="ECO:0000256" key="1">
    <source>
        <dbReference type="SAM" id="MobiDB-lite"/>
    </source>
</evidence>
<dbReference type="Proteomes" id="UP000037460">
    <property type="component" value="Unassembled WGS sequence"/>
</dbReference>
<sequence length="197" mass="19807">MSETTHEPSDATSDAASELGASEVASVAGTSDSSLASPYVGCSAPPALEPAPNKMRRTVRWAAEVVNEVRYASLPHTTSEGSEPRLTRLGSPAACSLPVSSTGAVAPSEYDHSEEQVQHGAFQGVPGVWKPAEPPAAGAATGTAAGAAVPAHAHAADMAGPAAGDPTAKRRKTMLSSAMMSSASAMMPSIGFATHGR</sequence>